<name>A0A328AJJ2_9CAUL</name>
<dbReference type="InterPro" id="IPR050570">
    <property type="entry name" value="Cell_wall_metabolism_enzyme"/>
</dbReference>
<dbReference type="GO" id="GO:0004222">
    <property type="term" value="F:metalloendopeptidase activity"/>
    <property type="evidence" value="ECO:0007669"/>
    <property type="project" value="TreeGrafter"/>
</dbReference>
<dbReference type="Pfam" id="PF01551">
    <property type="entry name" value="Peptidase_M23"/>
    <property type="match status" value="1"/>
</dbReference>
<dbReference type="RefSeq" id="WP_111526791.1">
    <property type="nucleotide sequence ID" value="NZ_JBHRSG010000001.1"/>
</dbReference>
<evidence type="ECO:0000313" key="4">
    <source>
        <dbReference type="EMBL" id="RAK53038.1"/>
    </source>
</evidence>
<organism evidence="4 5">
    <name type="scientific">Phenylobacterium soli</name>
    <dbReference type="NCBI Taxonomy" id="2170551"/>
    <lineage>
        <taxon>Bacteria</taxon>
        <taxon>Pseudomonadati</taxon>
        <taxon>Pseudomonadota</taxon>
        <taxon>Alphaproteobacteria</taxon>
        <taxon>Caulobacterales</taxon>
        <taxon>Caulobacteraceae</taxon>
        <taxon>Phenylobacterium</taxon>
    </lineage>
</organism>
<keyword evidence="5" id="KW-1185">Reference proteome</keyword>
<dbReference type="OrthoDB" id="5489603at2"/>
<feature type="signal peptide" evidence="2">
    <location>
        <begin position="1"/>
        <end position="18"/>
    </location>
</feature>
<dbReference type="CDD" id="cd12797">
    <property type="entry name" value="M23_peptidase"/>
    <property type="match status" value="1"/>
</dbReference>
<gene>
    <name evidence="4" type="ORF">DJ017_00070</name>
</gene>
<dbReference type="PANTHER" id="PTHR21666:SF289">
    <property type="entry name" value="L-ALA--D-GLU ENDOPEPTIDASE"/>
    <property type="match status" value="1"/>
</dbReference>
<dbReference type="Gene3D" id="2.70.70.10">
    <property type="entry name" value="Glucose Permease (Domain IIA)"/>
    <property type="match status" value="1"/>
</dbReference>
<evidence type="ECO:0000259" key="3">
    <source>
        <dbReference type="Pfam" id="PF01551"/>
    </source>
</evidence>
<dbReference type="InterPro" id="IPR016047">
    <property type="entry name" value="M23ase_b-sheet_dom"/>
</dbReference>
<dbReference type="PANTHER" id="PTHR21666">
    <property type="entry name" value="PEPTIDASE-RELATED"/>
    <property type="match status" value="1"/>
</dbReference>
<dbReference type="EMBL" id="QFYQ01000001">
    <property type="protein sequence ID" value="RAK53038.1"/>
    <property type="molecule type" value="Genomic_DNA"/>
</dbReference>
<evidence type="ECO:0000313" key="5">
    <source>
        <dbReference type="Proteomes" id="UP000249254"/>
    </source>
</evidence>
<feature type="chain" id="PRO_5016456415" evidence="2">
    <location>
        <begin position="19"/>
        <end position="323"/>
    </location>
</feature>
<accession>A0A328AJJ2</accession>
<dbReference type="InterPro" id="IPR011055">
    <property type="entry name" value="Dup_hybrid_motif"/>
</dbReference>
<dbReference type="SUPFAM" id="SSF51261">
    <property type="entry name" value="Duplicated hybrid motif"/>
    <property type="match status" value="1"/>
</dbReference>
<comment type="caution">
    <text evidence="4">The sequence shown here is derived from an EMBL/GenBank/DDBJ whole genome shotgun (WGS) entry which is preliminary data.</text>
</comment>
<dbReference type="AlphaFoldDB" id="A0A328AJJ2"/>
<feature type="domain" description="M23ase beta-sheet core" evidence="3">
    <location>
        <begin position="61"/>
        <end position="178"/>
    </location>
</feature>
<protein>
    <submittedName>
        <fullName evidence="4">M23 family peptidase</fullName>
    </submittedName>
</protein>
<reference evidence="5" key="1">
    <citation type="submission" date="2018-05" db="EMBL/GenBank/DDBJ databases">
        <authorList>
            <person name="Li X."/>
        </authorList>
    </citation>
    <scope>NUCLEOTIDE SEQUENCE [LARGE SCALE GENOMIC DNA]</scope>
    <source>
        <strain evidence="5">LX32</strain>
    </source>
</reference>
<evidence type="ECO:0000256" key="2">
    <source>
        <dbReference type="SAM" id="SignalP"/>
    </source>
</evidence>
<proteinExistence type="predicted"/>
<keyword evidence="1 2" id="KW-0732">Signal</keyword>
<evidence type="ECO:0000256" key="1">
    <source>
        <dbReference type="ARBA" id="ARBA00022729"/>
    </source>
</evidence>
<dbReference type="Proteomes" id="UP000249254">
    <property type="component" value="Unassembled WGS sequence"/>
</dbReference>
<sequence length="323" mass="33141">MIGALAPLLLAAATPAAAPPSLGFPLSCRIGVSCEVQNYVDRDPGPGAADYRCGRETYQDHNGVDIRLLDMAAQKKGVTVLAAAPGVVSRLRDGVADVSVRAAGAASVKGQECGNGVIVDHGGGWETQYCHMARGSIAVKPGQKLAAGAPLGRVGLSGNTEYPHLHVTVRRDGKVVDPFAPDPAEAGCALKKPLWTPAAMAQLGYKQGAVLNAGFAAGPVKMEDVEAGGVAPPGAGAAYVVAYARAIDLQAGDVIALSLVSPTGATLAQRSLPPLESAKAQHIAYIGVKRPAAGWPAGTYKASYTVTRQGRPAVTRSWRIRIG</sequence>